<accession>A0AAI8C6M7</accession>
<dbReference type="AlphaFoldDB" id="A0AAI8C6M7"/>
<gene>
    <name evidence="2" type="ORF">AS202_18135</name>
</gene>
<evidence type="ECO:0000256" key="1">
    <source>
        <dbReference type="ARBA" id="ARBA00022801"/>
    </source>
</evidence>
<dbReference type="SFLD" id="SFLDS00003">
    <property type="entry name" value="Haloacid_Dehalogenase"/>
    <property type="match status" value="1"/>
</dbReference>
<evidence type="ECO:0000313" key="3">
    <source>
        <dbReference type="Proteomes" id="UP000069030"/>
    </source>
</evidence>
<dbReference type="SFLD" id="SFLDG01129">
    <property type="entry name" value="C1.5:_HAD__Beta-PGM__Phosphata"/>
    <property type="match status" value="1"/>
</dbReference>
<dbReference type="Pfam" id="PF00702">
    <property type="entry name" value="Hydrolase"/>
    <property type="match status" value="1"/>
</dbReference>
<dbReference type="PANTHER" id="PTHR43316">
    <property type="entry name" value="HYDROLASE, HALOACID DELAHOGENASE-RELATED"/>
    <property type="match status" value="1"/>
</dbReference>
<dbReference type="PANTHER" id="PTHR43316:SF8">
    <property type="entry name" value="HAD FAMILY HYDROLASE"/>
    <property type="match status" value="1"/>
</dbReference>
<dbReference type="GO" id="GO:0016787">
    <property type="term" value="F:hydrolase activity"/>
    <property type="evidence" value="ECO:0007669"/>
    <property type="project" value="UniProtKB-KW"/>
</dbReference>
<dbReference type="Gene3D" id="1.10.150.240">
    <property type="entry name" value="Putative phosphatase, domain 2"/>
    <property type="match status" value="1"/>
</dbReference>
<protein>
    <submittedName>
        <fullName evidence="2">HAD family hydrolase</fullName>
    </submittedName>
</protein>
<dbReference type="InterPro" id="IPR023214">
    <property type="entry name" value="HAD_sf"/>
</dbReference>
<dbReference type="InterPro" id="IPR023198">
    <property type="entry name" value="PGP-like_dom2"/>
</dbReference>
<dbReference type="InterPro" id="IPR051540">
    <property type="entry name" value="S-2-haloacid_dehalogenase"/>
</dbReference>
<keyword evidence="1 2" id="KW-0378">Hydrolase</keyword>
<dbReference type="EMBL" id="CP013690">
    <property type="protein sequence ID" value="ALU27949.1"/>
    <property type="molecule type" value="Genomic_DNA"/>
</dbReference>
<dbReference type="RefSeq" id="WP_058699825.1">
    <property type="nucleotide sequence ID" value="NZ_CP013690.1"/>
</dbReference>
<dbReference type="InterPro" id="IPR036412">
    <property type="entry name" value="HAD-like_sf"/>
</dbReference>
<dbReference type="Proteomes" id="UP000069030">
    <property type="component" value="Chromosome"/>
</dbReference>
<reference evidence="2 3" key="1">
    <citation type="journal article" date="2016" name="J. Zhejiang Univ. Sci. B">
        <title>Antibiotic resistance mechanisms of Myroides sp.</title>
        <authorList>
            <person name="Hu S."/>
            <person name="Yuan S."/>
            <person name="Qu H."/>
            <person name="Jiang T."/>
            <person name="Zhou Y."/>
            <person name="Wang M."/>
            <person name="Ming D."/>
        </authorList>
    </citation>
    <scope>NUCLEOTIDE SEQUENCE [LARGE SCALE GENOMIC DNA]</scope>
    <source>
        <strain evidence="2 3">PR63039</strain>
    </source>
</reference>
<dbReference type="Gene3D" id="3.40.50.1000">
    <property type="entry name" value="HAD superfamily/HAD-like"/>
    <property type="match status" value="1"/>
</dbReference>
<name>A0AAI8C6M7_9FLAO</name>
<dbReference type="SUPFAM" id="SSF56784">
    <property type="entry name" value="HAD-like"/>
    <property type="match status" value="1"/>
</dbReference>
<sequence length="231" mass="26416">MSKDIQVIAFDADDTLWNNEIYYQETEHALCELLKDYLPAEEVSKVLFETEMRNLDRYGFGAKSFLLSLLETGAQITGAQMTDVLMYRILGLGHELIDKPITLLDGVEETLDQLNDNYKLVLATKGDLLDQERKLKNSSLSKYFDHVEVMSDKQILDYGNLVSKLSCQPQEFMMVGNSVKSDIIPVLELGGSALHVPFHVTWAHEVVEEELAYENYRQLKNIREVVDYLKS</sequence>
<dbReference type="KEGG" id="mod:AS202_18135"/>
<organism evidence="2 3">
    <name type="scientific">Myroides odoratimimus</name>
    <dbReference type="NCBI Taxonomy" id="76832"/>
    <lineage>
        <taxon>Bacteria</taxon>
        <taxon>Pseudomonadati</taxon>
        <taxon>Bacteroidota</taxon>
        <taxon>Flavobacteriia</taxon>
        <taxon>Flavobacteriales</taxon>
        <taxon>Flavobacteriaceae</taxon>
        <taxon>Myroides</taxon>
    </lineage>
</organism>
<proteinExistence type="predicted"/>
<evidence type="ECO:0000313" key="2">
    <source>
        <dbReference type="EMBL" id="ALU27949.1"/>
    </source>
</evidence>